<keyword evidence="3 6" id="KW-0418">Kinase</keyword>
<sequence length="345" mass="35496">MVQVAARETAGAPGQAGEQFIVAADVGGTYARLGLVRLAASGSPELVLHKRYAGAEFASLAAVLCRFRQDLAAEGVEAFPSEGVVAIAGLLQGDALLNANLPWPVSLSATRRDSGLQHFRLINDFEALAWALPHVAPGQMRPLAGGEPGPVRFPALLLGPGTGLGAALAVWGDGGFSVQPSEAGHAALAAATPLELDVVRVLQRRFGHVDNERALSGTGLMNLYAAVCELRSASPVYATPAELVAAAEAGSDADALAVECLELFCQWLGSLAGDLAITFCAHSVYLAGGLAGHLGQHLQAGGFMRRFLDKGVLASALREVPVSCIEHGQLGILGAAAWHAAHPAS</sequence>
<dbReference type="GO" id="GO:0005536">
    <property type="term" value="F:D-glucose binding"/>
    <property type="evidence" value="ECO:0007669"/>
    <property type="project" value="InterPro"/>
</dbReference>
<dbReference type="EC" id="2.7.1.2" evidence="6"/>
<keyword evidence="7" id="KW-1185">Reference proteome</keyword>
<dbReference type="GO" id="GO:0004340">
    <property type="term" value="F:glucokinase activity"/>
    <property type="evidence" value="ECO:0007669"/>
    <property type="project" value="UniProtKB-EC"/>
</dbReference>
<dbReference type="GO" id="GO:0005829">
    <property type="term" value="C:cytosol"/>
    <property type="evidence" value="ECO:0007669"/>
    <property type="project" value="TreeGrafter"/>
</dbReference>
<evidence type="ECO:0000256" key="1">
    <source>
        <dbReference type="ARBA" id="ARBA00022679"/>
    </source>
</evidence>
<dbReference type="Pfam" id="PF02685">
    <property type="entry name" value="Glucokinase"/>
    <property type="match status" value="1"/>
</dbReference>
<evidence type="ECO:0000256" key="4">
    <source>
        <dbReference type="ARBA" id="ARBA00022840"/>
    </source>
</evidence>
<keyword evidence="2" id="KW-0547">Nucleotide-binding</keyword>
<name>A0A4Q1JUG5_9GAMM</name>
<comment type="caution">
    <text evidence="6">The sequence shown here is derived from an EMBL/GenBank/DDBJ whole genome shotgun (WGS) entry which is preliminary data.</text>
</comment>
<dbReference type="InterPro" id="IPR050201">
    <property type="entry name" value="Bacterial_glucokinase"/>
</dbReference>
<dbReference type="AlphaFoldDB" id="A0A4Q1JUG5"/>
<dbReference type="Gene3D" id="3.30.420.40">
    <property type="match status" value="1"/>
</dbReference>
<gene>
    <name evidence="6" type="ORF">EPA99_11465</name>
</gene>
<dbReference type="PANTHER" id="PTHR47690:SF1">
    <property type="entry name" value="GLUCOKINASE"/>
    <property type="match status" value="1"/>
</dbReference>
<comment type="similarity">
    <text evidence="5">Belongs to the bacterial glucokinase family.</text>
</comment>
<dbReference type="OrthoDB" id="9800595at2"/>
<dbReference type="InterPro" id="IPR003836">
    <property type="entry name" value="Glucokinase"/>
</dbReference>
<proteinExistence type="inferred from homology"/>
<dbReference type="SUPFAM" id="SSF53067">
    <property type="entry name" value="Actin-like ATPase domain"/>
    <property type="match status" value="1"/>
</dbReference>
<accession>A0A4Q1JUG5</accession>
<dbReference type="GO" id="GO:0005524">
    <property type="term" value="F:ATP binding"/>
    <property type="evidence" value="ECO:0007669"/>
    <property type="project" value="UniProtKB-KW"/>
</dbReference>
<protein>
    <submittedName>
        <fullName evidence="6">Glucokinase</fullName>
        <ecNumber evidence="6">2.7.1.2</ecNumber>
    </submittedName>
</protein>
<evidence type="ECO:0000313" key="7">
    <source>
        <dbReference type="Proteomes" id="UP000289784"/>
    </source>
</evidence>
<dbReference type="InterPro" id="IPR043129">
    <property type="entry name" value="ATPase_NBD"/>
</dbReference>
<reference evidence="6 7" key="1">
    <citation type="submission" date="2019-01" db="EMBL/GenBank/DDBJ databases">
        <title>Pseudoxanthomonas composti sp. nov., isolated from compost.</title>
        <authorList>
            <person name="Yang G."/>
        </authorList>
    </citation>
    <scope>NUCLEOTIDE SEQUENCE [LARGE SCALE GENOMIC DNA]</scope>
    <source>
        <strain evidence="6 7">GSS15</strain>
    </source>
</reference>
<keyword evidence="4" id="KW-0067">ATP-binding</keyword>
<dbReference type="EMBL" id="SAWZ01000005">
    <property type="protein sequence ID" value="RXR05350.1"/>
    <property type="molecule type" value="Genomic_DNA"/>
</dbReference>
<dbReference type="Proteomes" id="UP000289784">
    <property type="component" value="Unassembled WGS sequence"/>
</dbReference>
<dbReference type="Gene3D" id="3.40.367.20">
    <property type="match status" value="1"/>
</dbReference>
<evidence type="ECO:0000256" key="5">
    <source>
        <dbReference type="RuleBase" id="RU004046"/>
    </source>
</evidence>
<evidence type="ECO:0000313" key="6">
    <source>
        <dbReference type="EMBL" id="RXR05350.1"/>
    </source>
</evidence>
<keyword evidence="1 6" id="KW-0808">Transferase</keyword>
<evidence type="ECO:0000256" key="2">
    <source>
        <dbReference type="ARBA" id="ARBA00022741"/>
    </source>
</evidence>
<dbReference type="CDD" id="cd24008">
    <property type="entry name" value="ASKHA_NBD_GLK"/>
    <property type="match status" value="1"/>
</dbReference>
<dbReference type="GO" id="GO:0006096">
    <property type="term" value="P:glycolytic process"/>
    <property type="evidence" value="ECO:0007669"/>
    <property type="project" value="InterPro"/>
</dbReference>
<evidence type="ECO:0000256" key="3">
    <source>
        <dbReference type="ARBA" id="ARBA00022777"/>
    </source>
</evidence>
<organism evidence="6 7">
    <name type="scientific">Pseudoxanthomonas composti</name>
    <dbReference type="NCBI Taxonomy" id="2137479"/>
    <lineage>
        <taxon>Bacteria</taxon>
        <taxon>Pseudomonadati</taxon>
        <taxon>Pseudomonadota</taxon>
        <taxon>Gammaproteobacteria</taxon>
        <taxon>Lysobacterales</taxon>
        <taxon>Lysobacteraceae</taxon>
        <taxon>Pseudoxanthomonas</taxon>
    </lineage>
</organism>
<dbReference type="NCBIfam" id="NF009073">
    <property type="entry name" value="PRK12408.1"/>
    <property type="match status" value="1"/>
</dbReference>
<dbReference type="PANTHER" id="PTHR47690">
    <property type="entry name" value="GLUCOKINASE"/>
    <property type="match status" value="1"/>
</dbReference>
<dbReference type="RefSeq" id="WP_129471354.1">
    <property type="nucleotide sequence ID" value="NZ_SAWZ01000005.1"/>
</dbReference>